<feature type="transmembrane region" description="Helical" evidence="5">
    <location>
        <begin position="12"/>
        <end position="29"/>
    </location>
</feature>
<sequence>MEEISPKSRLAVTLFAFFLGELGIHRFYLGKIGTGIAMLLTLGGLGIWALIDFIMAVAGAMKDTEGKPIKNW</sequence>
<comment type="subcellular location">
    <subcellularLocation>
        <location evidence="1">Membrane</location>
        <topology evidence="1">Multi-pass membrane protein</topology>
    </subcellularLocation>
</comment>
<evidence type="ECO:0000256" key="4">
    <source>
        <dbReference type="ARBA" id="ARBA00023136"/>
    </source>
</evidence>
<dbReference type="InterPro" id="IPR050932">
    <property type="entry name" value="TM2D1-3-like"/>
</dbReference>
<dbReference type="AlphaFoldDB" id="X1PGH3"/>
<feature type="domain" description="TM2" evidence="6">
    <location>
        <begin position="6"/>
        <end position="54"/>
    </location>
</feature>
<evidence type="ECO:0000256" key="1">
    <source>
        <dbReference type="ARBA" id="ARBA00004141"/>
    </source>
</evidence>
<evidence type="ECO:0000259" key="6">
    <source>
        <dbReference type="Pfam" id="PF05154"/>
    </source>
</evidence>
<evidence type="ECO:0000256" key="2">
    <source>
        <dbReference type="ARBA" id="ARBA00022692"/>
    </source>
</evidence>
<evidence type="ECO:0000256" key="5">
    <source>
        <dbReference type="SAM" id="Phobius"/>
    </source>
</evidence>
<accession>X1PGH3</accession>
<keyword evidence="4 5" id="KW-0472">Membrane</keyword>
<dbReference type="EMBL" id="BARV01026192">
    <property type="protein sequence ID" value="GAI38125.1"/>
    <property type="molecule type" value="Genomic_DNA"/>
</dbReference>
<dbReference type="InterPro" id="IPR007829">
    <property type="entry name" value="TM2"/>
</dbReference>
<organism evidence="7">
    <name type="scientific">marine sediment metagenome</name>
    <dbReference type="NCBI Taxonomy" id="412755"/>
    <lineage>
        <taxon>unclassified sequences</taxon>
        <taxon>metagenomes</taxon>
        <taxon>ecological metagenomes</taxon>
    </lineage>
</organism>
<name>X1PGH3_9ZZZZ</name>
<dbReference type="GO" id="GO:0016020">
    <property type="term" value="C:membrane"/>
    <property type="evidence" value="ECO:0007669"/>
    <property type="project" value="UniProtKB-SubCell"/>
</dbReference>
<proteinExistence type="predicted"/>
<keyword evidence="2 5" id="KW-0812">Transmembrane</keyword>
<dbReference type="PANTHER" id="PTHR21016">
    <property type="entry name" value="BETA-AMYLOID BINDING PROTEIN-RELATED"/>
    <property type="match status" value="1"/>
</dbReference>
<dbReference type="Pfam" id="PF05154">
    <property type="entry name" value="TM2"/>
    <property type="match status" value="1"/>
</dbReference>
<protein>
    <recommendedName>
        <fullName evidence="6">TM2 domain-containing protein</fullName>
    </recommendedName>
</protein>
<feature type="transmembrane region" description="Helical" evidence="5">
    <location>
        <begin position="35"/>
        <end position="60"/>
    </location>
</feature>
<keyword evidence="3 5" id="KW-1133">Transmembrane helix</keyword>
<reference evidence="7" key="1">
    <citation type="journal article" date="2014" name="Front. Microbiol.">
        <title>High frequency of phylogenetically diverse reductive dehalogenase-homologous genes in deep subseafloor sedimentary metagenomes.</title>
        <authorList>
            <person name="Kawai M."/>
            <person name="Futagami T."/>
            <person name="Toyoda A."/>
            <person name="Takaki Y."/>
            <person name="Nishi S."/>
            <person name="Hori S."/>
            <person name="Arai W."/>
            <person name="Tsubouchi T."/>
            <person name="Morono Y."/>
            <person name="Uchiyama I."/>
            <person name="Ito T."/>
            <person name="Fujiyama A."/>
            <person name="Inagaki F."/>
            <person name="Takami H."/>
        </authorList>
    </citation>
    <scope>NUCLEOTIDE SEQUENCE</scope>
    <source>
        <strain evidence="7">Expedition CK06-06</strain>
    </source>
</reference>
<comment type="caution">
    <text evidence="7">The sequence shown here is derived from an EMBL/GenBank/DDBJ whole genome shotgun (WGS) entry which is preliminary data.</text>
</comment>
<dbReference type="PANTHER" id="PTHR21016:SF25">
    <property type="entry name" value="TM2 DOMAIN-CONTAINING PROTEIN DDB_G0277895-RELATED"/>
    <property type="match status" value="1"/>
</dbReference>
<gene>
    <name evidence="7" type="ORF">S06H3_42366</name>
</gene>
<evidence type="ECO:0000256" key="3">
    <source>
        <dbReference type="ARBA" id="ARBA00022989"/>
    </source>
</evidence>
<evidence type="ECO:0000313" key="7">
    <source>
        <dbReference type="EMBL" id="GAI38125.1"/>
    </source>
</evidence>